<dbReference type="GO" id="GO:0000902">
    <property type="term" value="P:cell morphogenesis"/>
    <property type="evidence" value="ECO:0007669"/>
    <property type="project" value="TreeGrafter"/>
</dbReference>
<feature type="non-terminal residue" evidence="4">
    <location>
        <position position="1"/>
    </location>
</feature>
<dbReference type="Pfam" id="PF21938">
    <property type="entry name" value="CAP_N"/>
    <property type="match status" value="1"/>
</dbReference>
<evidence type="ECO:0000313" key="5">
    <source>
        <dbReference type="Proteomes" id="UP001153269"/>
    </source>
</evidence>
<sequence>MQREEAHPRPQLMGQETERRRKEEGVALRADVSATQRQSCFIKVVMEMMVVMMRVVVVMMMMMVMMMGGRRGPHRDGTPTRIQSRDIDAHTHREINCGPGGEGVFATMEGLMLRLERAVTRLEKMSVNMHPTAGMANGDCVNGIDEGPSQSVDAFNLLLSGPVSDYLSKSRAIGSEVEKHAEMVHDALQTQKTFLKMAATHQQPAKTELHDLMKPISDHIQEIQNFRERNRGSSFFNHLSAVSESIPALGWVAV</sequence>
<dbReference type="GO" id="GO:0008179">
    <property type="term" value="F:adenylate cyclase binding"/>
    <property type="evidence" value="ECO:0007669"/>
    <property type="project" value="TreeGrafter"/>
</dbReference>
<dbReference type="PANTHER" id="PTHR10652">
    <property type="entry name" value="ADENYLYL CYCLASE-ASSOCIATED PROTEIN"/>
    <property type="match status" value="1"/>
</dbReference>
<dbReference type="InterPro" id="IPR001837">
    <property type="entry name" value="Adenylate_cyclase-assoc_CAP"/>
</dbReference>
<name>A0A9N7VHC0_PLEPL</name>
<accession>A0A9N7VHC0</accession>
<protein>
    <recommendedName>
        <fullName evidence="3">CAP N-terminal domain-containing protein</fullName>
    </recommendedName>
</protein>
<evidence type="ECO:0000259" key="3">
    <source>
        <dbReference type="Pfam" id="PF21938"/>
    </source>
</evidence>
<dbReference type="PANTHER" id="PTHR10652:SF24">
    <property type="entry name" value="ADENYLYL CYCLASE-ASSOCIATED PROTEIN"/>
    <property type="match status" value="1"/>
</dbReference>
<gene>
    <name evidence="4" type="ORF">PLEPLA_LOCUS37360</name>
</gene>
<dbReference type="AlphaFoldDB" id="A0A9N7VHC0"/>
<dbReference type="GO" id="GO:0005737">
    <property type="term" value="C:cytoplasm"/>
    <property type="evidence" value="ECO:0007669"/>
    <property type="project" value="TreeGrafter"/>
</dbReference>
<dbReference type="EMBL" id="CADEAL010004024">
    <property type="protein sequence ID" value="CAB1449675.1"/>
    <property type="molecule type" value="Genomic_DNA"/>
</dbReference>
<reference evidence="4" key="1">
    <citation type="submission" date="2020-03" db="EMBL/GenBank/DDBJ databases">
        <authorList>
            <person name="Weist P."/>
        </authorList>
    </citation>
    <scope>NUCLEOTIDE SEQUENCE</scope>
</reference>
<dbReference type="GO" id="GO:0007015">
    <property type="term" value="P:actin filament organization"/>
    <property type="evidence" value="ECO:0007669"/>
    <property type="project" value="TreeGrafter"/>
</dbReference>
<dbReference type="Proteomes" id="UP001153269">
    <property type="component" value="Unassembled WGS sequence"/>
</dbReference>
<evidence type="ECO:0000256" key="2">
    <source>
        <dbReference type="SAM" id="Phobius"/>
    </source>
</evidence>
<evidence type="ECO:0000256" key="1">
    <source>
        <dbReference type="SAM" id="MobiDB-lite"/>
    </source>
</evidence>
<dbReference type="Pfam" id="PF01213">
    <property type="entry name" value="CAP_N-CM"/>
    <property type="match status" value="1"/>
</dbReference>
<feature type="region of interest" description="Disordered" evidence="1">
    <location>
        <begin position="1"/>
        <end position="30"/>
    </location>
</feature>
<dbReference type="GO" id="GO:0019933">
    <property type="term" value="P:cAMP-mediated signaling"/>
    <property type="evidence" value="ECO:0007669"/>
    <property type="project" value="TreeGrafter"/>
</dbReference>
<dbReference type="Gene3D" id="1.25.40.330">
    <property type="entry name" value="Adenylate cyclase-associated CAP, N-terminal domain"/>
    <property type="match status" value="1"/>
</dbReference>
<dbReference type="SUPFAM" id="SSF101278">
    <property type="entry name" value="N-terminal domain of adenylylcyclase associated protein, CAP"/>
    <property type="match status" value="1"/>
</dbReference>
<dbReference type="InterPro" id="IPR036222">
    <property type="entry name" value="CAP_N_sf"/>
</dbReference>
<proteinExistence type="predicted"/>
<organism evidence="4 5">
    <name type="scientific">Pleuronectes platessa</name>
    <name type="common">European plaice</name>
    <dbReference type="NCBI Taxonomy" id="8262"/>
    <lineage>
        <taxon>Eukaryota</taxon>
        <taxon>Metazoa</taxon>
        <taxon>Chordata</taxon>
        <taxon>Craniata</taxon>
        <taxon>Vertebrata</taxon>
        <taxon>Euteleostomi</taxon>
        <taxon>Actinopterygii</taxon>
        <taxon>Neopterygii</taxon>
        <taxon>Teleostei</taxon>
        <taxon>Neoteleostei</taxon>
        <taxon>Acanthomorphata</taxon>
        <taxon>Carangaria</taxon>
        <taxon>Pleuronectiformes</taxon>
        <taxon>Pleuronectoidei</taxon>
        <taxon>Pleuronectidae</taxon>
        <taxon>Pleuronectes</taxon>
    </lineage>
</organism>
<feature type="compositionally biased region" description="Basic and acidic residues" evidence="1">
    <location>
        <begin position="16"/>
        <end position="26"/>
    </location>
</feature>
<dbReference type="GO" id="GO:0003779">
    <property type="term" value="F:actin binding"/>
    <property type="evidence" value="ECO:0007669"/>
    <property type="project" value="InterPro"/>
</dbReference>
<evidence type="ECO:0000313" key="4">
    <source>
        <dbReference type="EMBL" id="CAB1449675.1"/>
    </source>
</evidence>
<keyword evidence="2" id="KW-0812">Transmembrane</keyword>
<comment type="caution">
    <text evidence="4">The sequence shown here is derived from an EMBL/GenBank/DDBJ whole genome shotgun (WGS) entry which is preliminary data.</text>
</comment>
<dbReference type="InterPro" id="IPR053950">
    <property type="entry name" value="CAP_N"/>
</dbReference>
<dbReference type="InterPro" id="IPR018106">
    <property type="entry name" value="CAP_CS_N"/>
</dbReference>
<keyword evidence="2" id="KW-1133">Transmembrane helix</keyword>
<keyword evidence="5" id="KW-1185">Reference proteome</keyword>
<feature type="transmembrane region" description="Helical" evidence="2">
    <location>
        <begin position="41"/>
        <end position="65"/>
    </location>
</feature>
<dbReference type="PROSITE" id="PS01088">
    <property type="entry name" value="CAP_1"/>
    <property type="match status" value="1"/>
</dbReference>
<feature type="domain" description="CAP N-terminal" evidence="3">
    <location>
        <begin position="155"/>
        <end position="254"/>
    </location>
</feature>
<dbReference type="InterPro" id="IPR013992">
    <property type="entry name" value="Adenylate_cyclase-assoc_CAP_N"/>
</dbReference>
<keyword evidence="2" id="KW-0472">Membrane</keyword>